<comment type="caution">
    <text evidence="15">The sequence shown here is derived from an EMBL/GenBank/DDBJ whole genome shotgun (WGS) entry which is preliminary data.</text>
</comment>
<evidence type="ECO:0000256" key="11">
    <source>
        <dbReference type="ARBA" id="ARBA00049909"/>
    </source>
</evidence>
<dbReference type="GO" id="GO:0004420">
    <property type="term" value="F:hydroxymethylglutaryl-CoA reductase (NADPH) activity"/>
    <property type="evidence" value="ECO:0007669"/>
    <property type="project" value="UniProtKB-EC"/>
</dbReference>
<dbReference type="SUPFAM" id="SSF82866">
    <property type="entry name" value="Multidrug efflux transporter AcrB transmembrane domain"/>
    <property type="match status" value="1"/>
</dbReference>
<name>A0A9Q0RLT2_BLOTA</name>
<dbReference type="CDD" id="cd00643">
    <property type="entry name" value="HMG-CoA_reductase_classI"/>
    <property type="match status" value="1"/>
</dbReference>
<feature type="region of interest" description="Disordered" evidence="13">
    <location>
        <begin position="605"/>
        <end position="633"/>
    </location>
</feature>
<keyword evidence="16" id="KW-1185">Reference proteome</keyword>
<dbReference type="PANTHER" id="PTHR10572:SF24">
    <property type="entry name" value="3-HYDROXY-3-METHYLGLUTARYL-COENZYME A REDUCTASE"/>
    <property type="match status" value="1"/>
</dbReference>
<dbReference type="PROSITE" id="PS01192">
    <property type="entry name" value="HMG_COA_REDUCTASE_3"/>
    <property type="match status" value="1"/>
</dbReference>
<dbReference type="OMA" id="YIYVQFK"/>
<dbReference type="GO" id="GO:0008299">
    <property type="term" value="P:isoprenoid biosynthetic process"/>
    <property type="evidence" value="ECO:0007669"/>
    <property type="project" value="UniProtKB-KW"/>
</dbReference>
<feature type="region of interest" description="Disordered" evidence="13">
    <location>
        <begin position="485"/>
        <end position="558"/>
    </location>
</feature>
<comment type="pathway">
    <text evidence="2 12">Metabolic intermediate biosynthesis; (R)-mevalonate biosynthesis; (R)-mevalonate from acetyl-CoA: step 3/3.</text>
</comment>
<evidence type="ECO:0000256" key="7">
    <source>
        <dbReference type="ARBA" id="ARBA00022989"/>
    </source>
</evidence>
<organism evidence="15 16">
    <name type="scientific">Blomia tropicalis</name>
    <name type="common">Mite</name>
    <dbReference type="NCBI Taxonomy" id="40697"/>
    <lineage>
        <taxon>Eukaryota</taxon>
        <taxon>Metazoa</taxon>
        <taxon>Ecdysozoa</taxon>
        <taxon>Arthropoda</taxon>
        <taxon>Chelicerata</taxon>
        <taxon>Arachnida</taxon>
        <taxon>Acari</taxon>
        <taxon>Acariformes</taxon>
        <taxon>Sarcoptiformes</taxon>
        <taxon>Astigmata</taxon>
        <taxon>Glycyphagoidea</taxon>
        <taxon>Echimyopodidae</taxon>
        <taxon>Blomia</taxon>
    </lineage>
</organism>
<keyword evidence="6 12" id="KW-0521">NADP</keyword>
<dbReference type="Pfam" id="PF12349">
    <property type="entry name" value="Sterol-sensing"/>
    <property type="match status" value="1"/>
</dbReference>
<evidence type="ECO:0000256" key="13">
    <source>
        <dbReference type="SAM" id="MobiDB-lite"/>
    </source>
</evidence>
<evidence type="ECO:0000256" key="3">
    <source>
        <dbReference type="ARBA" id="ARBA00007661"/>
    </source>
</evidence>
<dbReference type="NCBIfam" id="TIGR00533">
    <property type="entry name" value="HMG_CoA_R_NADP"/>
    <property type="match status" value="1"/>
</dbReference>
<dbReference type="FunFam" id="1.10.3270.10:FF:000001">
    <property type="entry name" value="3-hydroxy-3-methylglutaryl coenzyme A reductase"/>
    <property type="match status" value="1"/>
</dbReference>
<dbReference type="PROSITE" id="PS00318">
    <property type="entry name" value="HMG_COA_REDUCTASE_2"/>
    <property type="match status" value="1"/>
</dbReference>
<evidence type="ECO:0000256" key="10">
    <source>
        <dbReference type="ARBA" id="ARBA00023229"/>
    </source>
</evidence>
<dbReference type="PROSITE" id="PS50156">
    <property type="entry name" value="SSD"/>
    <property type="match status" value="1"/>
</dbReference>
<accession>A0A9Q0RLT2</accession>
<keyword evidence="5 12" id="KW-0256">Endoplasmic reticulum</keyword>
<dbReference type="InterPro" id="IPR023076">
    <property type="entry name" value="HMG_CoA_Rdtase_CS"/>
</dbReference>
<evidence type="ECO:0000256" key="8">
    <source>
        <dbReference type="ARBA" id="ARBA00023002"/>
    </source>
</evidence>
<dbReference type="GO" id="GO:0005778">
    <property type="term" value="C:peroxisomal membrane"/>
    <property type="evidence" value="ECO:0007669"/>
    <property type="project" value="TreeGrafter"/>
</dbReference>
<evidence type="ECO:0000259" key="14">
    <source>
        <dbReference type="PROSITE" id="PS50156"/>
    </source>
</evidence>
<evidence type="ECO:0000256" key="1">
    <source>
        <dbReference type="ARBA" id="ARBA00004477"/>
    </source>
</evidence>
<evidence type="ECO:0000256" key="4">
    <source>
        <dbReference type="ARBA" id="ARBA00022692"/>
    </source>
</evidence>
<keyword evidence="4 12" id="KW-0812">Transmembrane</keyword>
<keyword evidence="9 12" id="KW-0472">Membrane</keyword>
<feature type="transmembrane region" description="Helical" evidence="12">
    <location>
        <begin position="212"/>
        <end position="235"/>
    </location>
</feature>
<dbReference type="Pfam" id="PF00368">
    <property type="entry name" value="HMG-CoA_red"/>
    <property type="match status" value="1"/>
</dbReference>
<dbReference type="OrthoDB" id="310654at2759"/>
<comment type="similarity">
    <text evidence="3 12">Belongs to the HMG-CoA reductase family.</text>
</comment>
<evidence type="ECO:0000256" key="9">
    <source>
        <dbReference type="ARBA" id="ARBA00023136"/>
    </source>
</evidence>
<evidence type="ECO:0000313" key="16">
    <source>
        <dbReference type="Proteomes" id="UP001142055"/>
    </source>
</evidence>
<feature type="compositionally biased region" description="Polar residues" evidence="13">
    <location>
        <begin position="611"/>
        <end position="624"/>
    </location>
</feature>
<dbReference type="EC" id="1.1.1.34" evidence="12"/>
<dbReference type="InterPro" id="IPR009029">
    <property type="entry name" value="HMG_CoA_Rdtase_sub-bd_dom_sf"/>
</dbReference>
<evidence type="ECO:0000256" key="5">
    <source>
        <dbReference type="ARBA" id="ARBA00022824"/>
    </source>
</evidence>
<dbReference type="GO" id="GO:0015936">
    <property type="term" value="P:coenzyme A metabolic process"/>
    <property type="evidence" value="ECO:0007669"/>
    <property type="project" value="InterPro"/>
</dbReference>
<dbReference type="Gene3D" id="3.30.70.420">
    <property type="entry name" value="Hydroxymethylglutaryl-CoA reductase, class I/II, NAD/NADP-binding domain"/>
    <property type="match status" value="1"/>
</dbReference>
<dbReference type="GO" id="GO:0016126">
    <property type="term" value="P:sterol biosynthetic process"/>
    <property type="evidence" value="ECO:0007669"/>
    <property type="project" value="TreeGrafter"/>
</dbReference>
<feature type="transmembrane region" description="Helical" evidence="12">
    <location>
        <begin position="321"/>
        <end position="342"/>
    </location>
</feature>
<dbReference type="InterPro" id="IPR009023">
    <property type="entry name" value="HMG_CoA_Rdtase_NAD(P)-bd_sf"/>
</dbReference>
<dbReference type="EMBL" id="JAPWDV010000002">
    <property type="protein sequence ID" value="KAJ6219036.1"/>
    <property type="molecule type" value="Genomic_DNA"/>
</dbReference>
<keyword evidence="10" id="KW-0414">Isoprene biosynthesis</keyword>
<feature type="compositionally biased region" description="Basic residues" evidence="13">
    <location>
        <begin position="147"/>
        <end position="156"/>
    </location>
</feature>
<reference evidence="15" key="1">
    <citation type="submission" date="2022-12" db="EMBL/GenBank/DDBJ databases">
        <title>Genome assemblies of Blomia tropicalis.</title>
        <authorList>
            <person name="Cui Y."/>
        </authorList>
    </citation>
    <scope>NUCLEOTIDE SEQUENCE</scope>
    <source>
        <tissue evidence="15">Adult mites</tissue>
    </source>
</reference>
<evidence type="ECO:0000256" key="12">
    <source>
        <dbReference type="RuleBase" id="RU361219"/>
    </source>
</evidence>
<evidence type="ECO:0000256" key="6">
    <source>
        <dbReference type="ARBA" id="ARBA00022857"/>
    </source>
</evidence>
<sequence length="1155" mass="126222">MSSNLAHRIEDRITPSRRVHWNPFLVQNLRISQRLSNLNFVGRMARLFYLHGRFCASHPWEVMVTFLSLAICMFTMGPYVLFDQNIADSGTSTEIYFSEMGHSSHSRHSMETNPFNSVHPSNTVSNEPPNQHLHHSTIGGNGESNIHHHHHHHHPFYSHQCDQSSYCSSQKNGNSQNGLESSEVVILTISRCLALLYVYHQFRNLYKLGSKYLVGIAGLFTVFSSFIFCSGVVNFLNGNLSVLNKALPFFILLSDLSKASLLAQFALSSSTRDEVHENIARGMATLGPSLTLDTLVETLAIGMGTITGFPRLEEISYFSCMTYLVNYVVFMTFFPAALALALELAHDREGVEAPVWQFASLAKVLQLETDHTPNPVIQRVKLVMSAGLMLVHTLRRWPLTSDNVDQMDLDPSNNINLDMSSSEQSNGLFSFLNHLTSTGTDQILVIGFVCALTIKYIFFESKDVHNVDVATSATTTVKYGHSFENVNKSDDESKDMLTKDDNESTSGVSFSNSTTSSTPSSSRPTTPTASSTTSDELDNSRMSKPATPSIMITTQDSDTESVIAEYRRKLSESRILLASDNSSNESSRAGSVKGVCVHHRNHRNHHAVSSGHGSATDETSSMPPSLSECDVGSNHSQSVSPSFFIGDDFCSECFSNDPTEYVDREVQTDFSFDMITPQNEIDLFALKRQSIITNQDFETKRSDDEKPRDLHILLELLAQTDGCSLMSDQEVQILVEKQHIPAYKLETILGNAERGVAIRRRVIESSASRPGVLENVPYLEYDYNLVLGACCENVIGYLPLPLGVAGPLLLNGRKYYVPMATTEGCLVASTNRGCRAVSLAGGLRAKIYADGMTRGPVLHFRSAMDAAEAMEWLSISENFDLIKAAFDSTSRFARLEKIHARVAARYLYLRFSAKTGDAMGMNMLSKGTERALEELSKYVHGLEMKCLSGNFCTDKKPSSVNWIEGRGKSVVCETIVPRNIVEKVLKTTVEALVGLNTSKNLIGSAVAGSIGGNNAQAANIVAAIFIATGQDPAQTVGSSNCLTIMESCNEDLYISCTMPSIEVGTIGGGTVLGPQGACLQLLGLKGCSPSTPGSNSSELAQVVCGTVLAAELSLLSALAAGHLVRSHMKHNRSNVNINMETTSALLLSKSKCIEG</sequence>
<dbReference type="AlphaFoldDB" id="A0A9Q0RLT2"/>
<feature type="compositionally biased region" description="Low complexity" evidence="13">
    <location>
        <begin position="504"/>
        <end position="534"/>
    </location>
</feature>
<dbReference type="InterPro" id="IPR000731">
    <property type="entry name" value="SSD"/>
</dbReference>
<dbReference type="SUPFAM" id="SSF56542">
    <property type="entry name" value="Substrate-binding domain of HMG-CoA reductase"/>
    <property type="match status" value="1"/>
</dbReference>
<dbReference type="Gene3D" id="3.90.770.10">
    <property type="entry name" value="3-hydroxy-3-methylglutaryl-coenzyme A Reductase, Chain A, domain 2"/>
    <property type="match status" value="1"/>
</dbReference>
<dbReference type="InterPro" id="IPR004554">
    <property type="entry name" value="HMG_CoA_Rdtase_eu_arc"/>
</dbReference>
<feature type="region of interest" description="Disordered" evidence="13">
    <location>
        <begin position="104"/>
        <end position="157"/>
    </location>
</feature>
<feature type="transmembrane region" description="Helical" evidence="12">
    <location>
        <begin position="62"/>
        <end position="82"/>
    </location>
</feature>
<dbReference type="InterPro" id="IPR023074">
    <property type="entry name" value="HMG_CoA_Rdtase_cat_sf"/>
</dbReference>
<feature type="compositionally biased region" description="Basic and acidic residues" evidence="13">
    <location>
        <begin position="487"/>
        <end position="502"/>
    </location>
</feature>
<dbReference type="InterPro" id="IPR002202">
    <property type="entry name" value="HMG_CoA_Rdtase"/>
</dbReference>
<dbReference type="FunFam" id="3.90.770.10:FF:000001">
    <property type="entry name" value="3-hydroxy-3-methylglutaryl coenzyme A reductase"/>
    <property type="match status" value="1"/>
</dbReference>
<dbReference type="PROSITE" id="PS00066">
    <property type="entry name" value="HMG_COA_REDUCTASE_1"/>
    <property type="match status" value="1"/>
</dbReference>
<dbReference type="GO" id="GO:0005789">
    <property type="term" value="C:endoplasmic reticulum membrane"/>
    <property type="evidence" value="ECO:0007669"/>
    <property type="project" value="UniProtKB-SubCell"/>
</dbReference>
<proteinExistence type="inferred from homology"/>
<dbReference type="Proteomes" id="UP001142055">
    <property type="component" value="Chromosome 2"/>
</dbReference>
<gene>
    <name evidence="15" type="ORF">RDWZM_004848</name>
</gene>
<dbReference type="SUPFAM" id="SSF55035">
    <property type="entry name" value="NAD-binding domain of HMG-CoA reductase"/>
    <property type="match status" value="1"/>
</dbReference>
<comment type="subcellular location">
    <subcellularLocation>
        <location evidence="1 12">Endoplasmic reticulum membrane</location>
        <topology evidence="1 12">Multi-pass membrane protein</topology>
    </subcellularLocation>
</comment>
<dbReference type="InterPro" id="IPR023282">
    <property type="entry name" value="HMG_CoA_Rdtase_N"/>
</dbReference>
<dbReference type="PRINTS" id="PR00071">
    <property type="entry name" value="HMGCOARDTASE"/>
</dbReference>
<evidence type="ECO:0000256" key="2">
    <source>
        <dbReference type="ARBA" id="ARBA00005084"/>
    </source>
</evidence>
<protein>
    <recommendedName>
        <fullName evidence="12">3-hydroxy-3-methylglutaryl coenzyme A reductase</fullName>
        <shortName evidence="12">HMG-CoA reductase</shortName>
        <ecNumber evidence="12">1.1.1.34</ecNumber>
    </recommendedName>
</protein>
<feature type="compositionally biased region" description="Polar residues" evidence="13">
    <location>
        <begin position="111"/>
        <end position="129"/>
    </location>
</feature>
<keyword evidence="7 12" id="KW-1133">Transmembrane helix</keyword>
<dbReference type="InterPro" id="IPR053958">
    <property type="entry name" value="HMGCR/SNAP/NPC1-like_SSD"/>
</dbReference>
<evidence type="ECO:0000313" key="15">
    <source>
        <dbReference type="EMBL" id="KAJ6219036.1"/>
    </source>
</evidence>
<dbReference type="FunFam" id="3.30.70.420:FF:000001">
    <property type="entry name" value="3-hydroxy-3-methylglutaryl coenzyme A reductase"/>
    <property type="match status" value="1"/>
</dbReference>
<dbReference type="PROSITE" id="PS50065">
    <property type="entry name" value="HMG_COA_REDUCTASE_4"/>
    <property type="match status" value="1"/>
</dbReference>
<keyword evidence="8 12" id="KW-0560">Oxidoreductase</keyword>
<dbReference type="Gene3D" id="1.10.3270.10">
    <property type="entry name" value="HMGR, N-terminal domain"/>
    <property type="match status" value="1"/>
</dbReference>
<feature type="domain" description="SSD" evidence="14">
    <location>
        <begin position="183"/>
        <end position="340"/>
    </location>
</feature>
<comment type="catalytic activity">
    <reaction evidence="11">
        <text>(R)-mevalonate + 2 NADP(+) + CoA = (3S)-3-hydroxy-3-methylglutaryl-CoA + 2 NADPH + 2 H(+)</text>
        <dbReference type="Rhea" id="RHEA:15989"/>
        <dbReference type="ChEBI" id="CHEBI:15378"/>
        <dbReference type="ChEBI" id="CHEBI:36464"/>
        <dbReference type="ChEBI" id="CHEBI:43074"/>
        <dbReference type="ChEBI" id="CHEBI:57287"/>
        <dbReference type="ChEBI" id="CHEBI:57783"/>
        <dbReference type="ChEBI" id="CHEBI:58349"/>
        <dbReference type="EC" id="1.1.1.34"/>
    </reaction>
    <physiologicalReaction direction="right-to-left" evidence="11">
        <dbReference type="Rhea" id="RHEA:15991"/>
    </physiologicalReaction>
</comment>
<dbReference type="PANTHER" id="PTHR10572">
    <property type="entry name" value="3-HYDROXY-3-METHYLGLUTARYL-COENZYME A REDUCTASE"/>
    <property type="match status" value="1"/>
</dbReference>